<gene>
    <name evidence="1" type="ORF">E0F88_29985</name>
</gene>
<dbReference type="OrthoDB" id="1491903at2"/>
<accession>A0A4R5DH71</accession>
<organism evidence="1 2">
    <name type="scientific">Dyadobacter psychrotolerans</name>
    <dbReference type="NCBI Taxonomy" id="2541721"/>
    <lineage>
        <taxon>Bacteria</taxon>
        <taxon>Pseudomonadati</taxon>
        <taxon>Bacteroidota</taxon>
        <taxon>Cytophagia</taxon>
        <taxon>Cytophagales</taxon>
        <taxon>Spirosomataceae</taxon>
        <taxon>Dyadobacter</taxon>
    </lineage>
</organism>
<keyword evidence="2" id="KW-1185">Reference proteome</keyword>
<sequence length="190" mass="21320">MSILTGQTLFNQKDLNNRADLLSLANTFLSDAEQLFGPRTSGHTLVECWYHDDGPEIFYPESGGIAIRLSSDSKGDPRQIIYQLAHEVVHCISPLGGGLHANVLEEGLAVYFSVITVRKYGLSIKPKMKSYIQALSIVEPYLTKHSSFIKIVRQQEPYICKITKDLLLNLGIDICEQDAISLSEKFDRFE</sequence>
<evidence type="ECO:0000313" key="2">
    <source>
        <dbReference type="Proteomes" id="UP000294850"/>
    </source>
</evidence>
<comment type="caution">
    <text evidence="1">The sequence shown here is derived from an EMBL/GenBank/DDBJ whole genome shotgun (WGS) entry which is preliminary data.</text>
</comment>
<reference evidence="1 2" key="1">
    <citation type="submission" date="2019-03" db="EMBL/GenBank/DDBJ databases">
        <title>Dyadobacter AR-3-6 sp. nov., isolated from arctic soil.</title>
        <authorList>
            <person name="Chaudhary D.K."/>
        </authorList>
    </citation>
    <scope>NUCLEOTIDE SEQUENCE [LARGE SCALE GENOMIC DNA]</scope>
    <source>
        <strain evidence="1 2">AR-3-6</strain>
    </source>
</reference>
<dbReference type="AlphaFoldDB" id="A0A4R5DH71"/>
<name>A0A4R5DH71_9BACT</name>
<evidence type="ECO:0000313" key="1">
    <source>
        <dbReference type="EMBL" id="TDE09823.1"/>
    </source>
</evidence>
<protein>
    <submittedName>
        <fullName evidence="1">Uncharacterized protein</fullName>
    </submittedName>
</protein>
<dbReference type="Proteomes" id="UP000294850">
    <property type="component" value="Unassembled WGS sequence"/>
</dbReference>
<dbReference type="EMBL" id="SMFL01000018">
    <property type="protein sequence ID" value="TDE09823.1"/>
    <property type="molecule type" value="Genomic_DNA"/>
</dbReference>
<dbReference type="RefSeq" id="WP_131962026.1">
    <property type="nucleotide sequence ID" value="NZ_SMFL01000018.1"/>
</dbReference>
<proteinExistence type="predicted"/>